<accession>A0A963YRP3</accession>
<comment type="caution">
    <text evidence="2">The sequence shown here is derived from an EMBL/GenBank/DDBJ whole genome shotgun (WGS) entry which is preliminary data.</text>
</comment>
<proteinExistence type="predicted"/>
<feature type="chain" id="PRO_5037558062" evidence="1">
    <location>
        <begin position="22"/>
        <end position="190"/>
    </location>
</feature>
<protein>
    <submittedName>
        <fullName evidence="2">DUF3576 domain-containing protein</fullName>
    </submittedName>
</protein>
<dbReference type="RefSeq" id="WP_227321158.1">
    <property type="nucleotide sequence ID" value="NZ_JAESVB010000003.1"/>
</dbReference>
<sequence length="190" mass="19613">MELTIRTSTFLSRGFAAAALAGVLALTACGNAPSTPVDPLVLNGDEVSGAGFKNGGGLLGADGLAFGINKNPHANGGSGGATAGIGVNAYLWRGALDTLSFMPLSSADPFGGVIITDWYQPPGDNGERYKATAYILGQDLRADGVRVTVFKQVMQGGQWTDAEVSPGTNEQVEDKVLARARQLRVQSATN</sequence>
<evidence type="ECO:0000256" key="1">
    <source>
        <dbReference type="SAM" id="SignalP"/>
    </source>
</evidence>
<gene>
    <name evidence="2" type="ORF">ASILVAE211_10005</name>
</gene>
<evidence type="ECO:0000313" key="2">
    <source>
        <dbReference type="EMBL" id="MCB8875514.1"/>
    </source>
</evidence>
<reference evidence="2" key="1">
    <citation type="journal article" date="2021" name="Microorganisms">
        <title>Acidisoma silvae sp. nov. and Acidisomacellulosilytica sp. nov., Two Acidophilic Bacteria Isolated from Decaying Wood, Hydrolyzing Cellulose and Producing Poly-3-hydroxybutyrate.</title>
        <authorList>
            <person name="Mieszkin S."/>
            <person name="Pouder E."/>
            <person name="Uroz S."/>
            <person name="Simon-Colin C."/>
            <person name="Alain K."/>
        </authorList>
    </citation>
    <scope>NUCLEOTIDE SEQUENCE</scope>
    <source>
        <strain evidence="2">HW T2.11</strain>
    </source>
</reference>
<evidence type="ECO:0000313" key="3">
    <source>
        <dbReference type="Proteomes" id="UP000708298"/>
    </source>
</evidence>
<name>A0A963YRP3_9PROT</name>
<dbReference type="Pfam" id="PF12100">
    <property type="entry name" value="DUF3576"/>
    <property type="match status" value="1"/>
</dbReference>
<reference evidence="2" key="2">
    <citation type="submission" date="2021-01" db="EMBL/GenBank/DDBJ databases">
        <authorList>
            <person name="Mieszkin S."/>
            <person name="Pouder E."/>
            <person name="Alain K."/>
        </authorList>
    </citation>
    <scope>NUCLEOTIDE SEQUENCE</scope>
    <source>
        <strain evidence="2">HW T2.11</strain>
    </source>
</reference>
<dbReference type="EMBL" id="JAESVB010000003">
    <property type="protein sequence ID" value="MCB8875514.1"/>
    <property type="molecule type" value="Genomic_DNA"/>
</dbReference>
<keyword evidence="1" id="KW-0732">Signal</keyword>
<organism evidence="2 3">
    <name type="scientific">Acidisoma silvae</name>
    <dbReference type="NCBI Taxonomy" id="2802396"/>
    <lineage>
        <taxon>Bacteria</taxon>
        <taxon>Pseudomonadati</taxon>
        <taxon>Pseudomonadota</taxon>
        <taxon>Alphaproteobacteria</taxon>
        <taxon>Acetobacterales</taxon>
        <taxon>Acidocellaceae</taxon>
        <taxon>Acidisoma</taxon>
    </lineage>
</organism>
<dbReference type="Proteomes" id="UP000708298">
    <property type="component" value="Unassembled WGS sequence"/>
</dbReference>
<keyword evidence="3" id="KW-1185">Reference proteome</keyword>
<feature type="signal peptide" evidence="1">
    <location>
        <begin position="1"/>
        <end position="21"/>
    </location>
</feature>
<dbReference type="PROSITE" id="PS51257">
    <property type="entry name" value="PROKAR_LIPOPROTEIN"/>
    <property type="match status" value="1"/>
</dbReference>
<dbReference type="InterPro" id="IPR021959">
    <property type="entry name" value="DUF3576"/>
</dbReference>
<dbReference type="AlphaFoldDB" id="A0A963YRP3"/>